<dbReference type="EMBL" id="QJJK01000004">
    <property type="protein sequence ID" value="PXW60330.1"/>
    <property type="molecule type" value="Genomic_DNA"/>
</dbReference>
<evidence type="ECO:0000256" key="1">
    <source>
        <dbReference type="PIRSR" id="PIRSR004789-50"/>
    </source>
</evidence>
<dbReference type="Pfam" id="PF13277">
    <property type="entry name" value="YmdB"/>
    <property type="match status" value="1"/>
</dbReference>
<feature type="binding site" evidence="2">
    <location>
        <position position="39"/>
    </location>
    <ligand>
        <name>Fe cation</name>
        <dbReference type="ChEBI" id="CHEBI:24875"/>
        <label>1</label>
    </ligand>
</feature>
<evidence type="ECO:0000313" key="3">
    <source>
        <dbReference type="EMBL" id="PXW60330.1"/>
    </source>
</evidence>
<feature type="binding site" evidence="2">
    <location>
        <position position="180"/>
    </location>
    <ligand>
        <name>Fe cation</name>
        <dbReference type="ChEBI" id="CHEBI:24875"/>
        <label>1</label>
    </ligand>
</feature>
<organism evidence="3 4">
    <name type="scientific">Chelatococcus asaccharovorans</name>
    <dbReference type="NCBI Taxonomy" id="28210"/>
    <lineage>
        <taxon>Bacteria</taxon>
        <taxon>Pseudomonadati</taxon>
        <taxon>Pseudomonadota</taxon>
        <taxon>Alphaproteobacteria</taxon>
        <taxon>Hyphomicrobiales</taxon>
        <taxon>Chelatococcaceae</taxon>
        <taxon>Chelatococcus</taxon>
    </lineage>
</organism>
<dbReference type="Proteomes" id="UP000248021">
    <property type="component" value="Unassembled WGS sequence"/>
</dbReference>
<dbReference type="OrthoDB" id="9801109at2"/>
<dbReference type="CDD" id="cd07382">
    <property type="entry name" value="MPP_DR1281"/>
    <property type="match status" value="1"/>
</dbReference>
<feature type="binding site" evidence="2">
    <location>
        <position position="40"/>
    </location>
    <ligand>
        <name>Fe cation</name>
        <dbReference type="ChEBI" id="CHEBI:24875"/>
        <label>1</label>
    </ligand>
</feature>
<evidence type="ECO:0000256" key="2">
    <source>
        <dbReference type="PIRSR" id="PIRSR004789-51"/>
    </source>
</evidence>
<gene>
    <name evidence="3" type="ORF">C7450_104385</name>
</gene>
<dbReference type="InterPro" id="IPR029052">
    <property type="entry name" value="Metallo-depent_PP-like"/>
</dbReference>
<protein>
    <recommendedName>
        <fullName evidence="5">TIGR00282 family metallophosphoesterase</fullName>
    </recommendedName>
</protein>
<sequence>MRLLFLGDVVGRSGRSAVTRLLPGLRQAWALDCVIINGENAAGGFGLTEAICDDLLGAGADVVTLGNHSFDQREALVFIERQPRLLRPVNFPPGTPGRGVTMVETTTGARVLVANVMGRLYMDALDDPFAAMERVVGECPLGLGADAIVVDVHAEATSEKQAMGHFLDGRVSIVVGTHTHVPTADARIMPGGTAYQSDAGMCGDYQSILGMQHEEAVRRFVEKTPGARLEPATGEGTITGLAVETDDRTGLAVKVSAVSIGPNLAENRPAFWE</sequence>
<accession>A0A2V3UA94</accession>
<dbReference type="GO" id="GO:0004113">
    <property type="term" value="F:2',3'-cyclic-nucleotide 3'-phosphodiesterase activity"/>
    <property type="evidence" value="ECO:0007669"/>
    <property type="project" value="TreeGrafter"/>
</dbReference>
<dbReference type="RefSeq" id="WP_110374646.1">
    <property type="nucleotide sequence ID" value="NZ_CAKNFM010000006.1"/>
</dbReference>
<dbReference type="SUPFAM" id="SSF56300">
    <property type="entry name" value="Metallo-dependent phosphatases"/>
    <property type="match status" value="1"/>
</dbReference>
<evidence type="ECO:0000313" key="4">
    <source>
        <dbReference type="Proteomes" id="UP000248021"/>
    </source>
</evidence>
<dbReference type="AlphaFoldDB" id="A0A2V3UA94"/>
<dbReference type="NCBIfam" id="TIGR00282">
    <property type="entry name" value="TIGR00282 family metallophosphoesterase"/>
    <property type="match status" value="1"/>
</dbReference>
<evidence type="ECO:0008006" key="5">
    <source>
        <dbReference type="Google" id="ProtNLM"/>
    </source>
</evidence>
<feature type="binding site" evidence="2">
    <location>
        <position position="178"/>
    </location>
    <ligand>
        <name>Fe cation</name>
        <dbReference type="ChEBI" id="CHEBI:24875"/>
        <label>2</label>
    </ligand>
</feature>
<feature type="binding site" evidence="2">
    <location>
        <position position="39"/>
    </location>
    <ligand>
        <name>Fe cation</name>
        <dbReference type="ChEBI" id="CHEBI:24875"/>
        <label>2</label>
    </ligand>
</feature>
<feature type="binding site" evidence="2">
    <location>
        <position position="153"/>
    </location>
    <ligand>
        <name>Fe cation</name>
        <dbReference type="ChEBI" id="CHEBI:24875"/>
        <label>2</label>
    </ligand>
</feature>
<dbReference type="Gene3D" id="3.60.21.10">
    <property type="match status" value="1"/>
</dbReference>
<dbReference type="InterPro" id="IPR005235">
    <property type="entry name" value="YmdB-like"/>
</dbReference>
<dbReference type="PANTHER" id="PTHR36303:SF1">
    <property type="entry name" value="2',3'-CYCLIC-NUCLEOTIDE 2'-PHOSPHODIESTERASE"/>
    <property type="match status" value="1"/>
</dbReference>
<comment type="caution">
    <text evidence="3">The sequence shown here is derived from an EMBL/GenBank/DDBJ whole genome shotgun (WGS) entry which is preliminary data.</text>
</comment>
<proteinExistence type="predicted"/>
<reference evidence="3 4" key="1">
    <citation type="submission" date="2018-05" db="EMBL/GenBank/DDBJ databases">
        <title>Genomic Encyclopedia of Type Strains, Phase IV (KMG-IV): sequencing the most valuable type-strain genomes for metagenomic binning, comparative biology and taxonomic classification.</title>
        <authorList>
            <person name="Goeker M."/>
        </authorList>
    </citation>
    <scope>NUCLEOTIDE SEQUENCE [LARGE SCALE GENOMIC DNA]</scope>
    <source>
        <strain evidence="3 4">DSM 6462</strain>
    </source>
</reference>
<dbReference type="GO" id="GO:0046872">
    <property type="term" value="F:metal ion binding"/>
    <property type="evidence" value="ECO:0007669"/>
    <property type="project" value="UniProtKB-KW"/>
</dbReference>
<keyword evidence="2" id="KW-0479">Metal-binding</keyword>
<name>A0A2V3UA94_9HYPH</name>
<feature type="binding site" evidence="2">
    <location>
        <position position="67"/>
    </location>
    <ligand>
        <name>Fe cation</name>
        <dbReference type="ChEBI" id="CHEBI:24875"/>
        <label>2</label>
    </ligand>
</feature>
<dbReference type="PIRSF" id="PIRSF004789">
    <property type="entry name" value="DR1281"/>
    <property type="match status" value="1"/>
</dbReference>
<dbReference type="PANTHER" id="PTHR36303">
    <property type="entry name" value="2',3'-CYCLIC-NUCLEOTIDE 2'-PHOSPHODIESTERASE"/>
    <property type="match status" value="1"/>
</dbReference>
<feature type="active site" description="Proton donor" evidence="1">
    <location>
        <position position="68"/>
    </location>
</feature>
<feature type="binding site" evidence="2">
    <location>
        <position position="8"/>
    </location>
    <ligand>
        <name>Fe cation</name>
        <dbReference type="ChEBI" id="CHEBI:24875"/>
        <label>1</label>
    </ligand>
</feature>
<keyword evidence="4" id="KW-1185">Reference proteome</keyword>